<sequence>MSRSISLDRDYDVLVVGARPAGAATTMLLARAGLRVLAVDREREGSDTLSTHALMRAGVLQLRRWGVLGAVEAAGTPAVRAATFHYGAESIAVLVKPRDGVDALYAPRRTTLDPLLVSAAREAGAHVAHEVVLTDVARGRGGRVEGATLALPDGRRHPVSVGLIVGADGRRSRVARAVGAPVERSGRHASAVVYGYWSGLPVDGYHWYYEDGVSAGALPTDGGRTCLFVAVPARRFAEALGGGVGVDALYERALAVAAPSLARALGGARLDGKLRPFAGERGFLRRSWGPGWALVGDAGYYKDPITAHGITDALRDAELLARAVARGTDGALAEYQGVRDEVSRQLFEVTDTIASFAWTLEEVKGHHRELARNMAAEVELVAGLDGPATAVAVATPATAPSEVPAAARAYSATPFS</sequence>
<proteinExistence type="predicted"/>
<dbReference type="RefSeq" id="WP_248360612.1">
    <property type="nucleotide sequence ID" value="NZ_AP025591.1"/>
</dbReference>
<dbReference type="PRINTS" id="PR00420">
    <property type="entry name" value="RNGMNOXGNASE"/>
</dbReference>
<dbReference type="Pfam" id="PF01494">
    <property type="entry name" value="FAD_binding_3"/>
    <property type="match status" value="1"/>
</dbReference>
<dbReference type="InterPro" id="IPR036188">
    <property type="entry name" value="FAD/NAD-bd_sf"/>
</dbReference>
<protein>
    <submittedName>
        <fullName evidence="2">FAD-dependent oxidoreductase</fullName>
    </submittedName>
</protein>
<evidence type="ECO:0000259" key="1">
    <source>
        <dbReference type="Pfam" id="PF01494"/>
    </source>
</evidence>
<accession>A0ABN6MSR8</accession>
<dbReference type="Proteomes" id="UP001162891">
    <property type="component" value="Chromosome"/>
</dbReference>
<evidence type="ECO:0000313" key="3">
    <source>
        <dbReference type="Proteomes" id="UP001162891"/>
    </source>
</evidence>
<dbReference type="EMBL" id="AP025591">
    <property type="protein sequence ID" value="BDG02932.1"/>
    <property type="molecule type" value="Genomic_DNA"/>
</dbReference>
<dbReference type="PANTHER" id="PTHR42685:SF22">
    <property type="entry name" value="CONDITIONED MEDIUM FACTOR RECEPTOR 1"/>
    <property type="match status" value="1"/>
</dbReference>
<dbReference type="PANTHER" id="PTHR42685">
    <property type="entry name" value="GERANYLGERANYL DIPHOSPHATE REDUCTASE"/>
    <property type="match status" value="1"/>
</dbReference>
<dbReference type="SUPFAM" id="SSF51905">
    <property type="entry name" value="FAD/NAD(P)-binding domain"/>
    <property type="match status" value="1"/>
</dbReference>
<dbReference type="Gene3D" id="3.50.50.60">
    <property type="entry name" value="FAD/NAD(P)-binding domain"/>
    <property type="match status" value="1"/>
</dbReference>
<reference evidence="3" key="1">
    <citation type="journal article" date="2022" name="Int. J. Syst. Evol. Microbiol.">
        <title>Anaeromyxobacter oryzae sp. nov., Anaeromyxobacter diazotrophicus sp. nov. and Anaeromyxobacter paludicola sp. nov., isolated from paddy soils.</title>
        <authorList>
            <person name="Itoh H."/>
            <person name="Xu Z."/>
            <person name="Mise K."/>
            <person name="Masuda Y."/>
            <person name="Ushijima N."/>
            <person name="Hayakawa C."/>
            <person name="Shiratori Y."/>
            <person name="Senoo K."/>
        </authorList>
    </citation>
    <scope>NUCLEOTIDE SEQUENCE [LARGE SCALE GENOMIC DNA]</scope>
    <source>
        <strain evidence="3">Red232</strain>
    </source>
</reference>
<dbReference type="InterPro" id="IPR050407">
    <property type="entry name" value="Geranylgeranyl_reductase"/>
</dbReference>
<dbReference type="InterPro" id="IPR002938">
    <property type="entry name" value="FAD-bd"/>
</dbReference>
<evidence type="ECO:0000313" key="2">
    <source>
        <dbReference type="EMBL" id="BDG02932.1"/>
    </source>
</evidence>
<name>A0ABN6MSR8_9BACT</name>
<organism evidence="2 3">
    <name type="scientific">Anaeromyxobacter oryzae</name>
    <dbReference type="NCBI Taxonomy" id="2918170"/>
    <lineage>
        <taxon>Bacteria</taxon>
        <taxon>Pseudomonadati</taxon>
        <taxon>Myxococcota</taxon>
        <taxon>Myxococcia</taxon>
        <taxon>Myxococcales</taxon>
        <taxon>Cystobacterineae</taxon>
        <taxon>Anaeromyxobacteraceae</taxon>
        <taxon>Anaeromyxobacter</taxon>
    </lineage>
</organism>
<feature type="domain" description="FAD-binding" evidence="1">
    <location>
        <begin position="10"/>
        <end position="188"/>
    </location>
</feature>
<keyword evidence="3" id="KW-1185">Reference proteome</keyword>
<gene>
    <name evidence="2" type="ORF">AMOR_19280</name>
</gene>